<feature type="signal peptide" evidence="1">
    <location>
        <begin position="1"/>
        <end position="21"/>
    </location>
</feature>
<protein>
    <submittedName>
        <fullName evidence="2">SGNH/GDSL hydrolase family protein</fullName>
    </submittedName>
</protein>
<keyword evidence="2" id="KW-0378">Hydrolase</keyword>
<accession>A0ABT8VMR8</accession>
<dbReference type="Gene3D" id="3.40.50.1110">
    <property type="entry name" value="SGNH hydrolase"/>
    <property type="match status" value="1"/>
</dbReference>
<evidence type="ECO:0000256" key="1">
    <source>
        <dbReference type="SAM" id="SignalP"/>
    </source>
</evidence>
<sequence length="226" mass="26126">MKLQFKTLLLIAFSIGNFCFAQELKSVSILGDSYSTFDGYIEPNTNKTWYFNNTSQNTDVVSVQQTWWHKFVKENNYKLEKNNSFSGSTICNTGYRKEDYTFCSFITRMKNLGSPDMILIFGATNDAWAGAPIGNYQYADWKAEELYSFRPAMAYMLDYITNRHPNVEVYFILNSELKEEINESVKTICKHYNVDCIELKDIDKKSGHPSVKGMEQINTQITAFIK</sequence>
<evidence type="ECO:0000313" key="2">
    <source>
        <dbReference type="EMBL" id="MDO3693265.1"/>
    </source>
</evidence>
<dbReference type="Proteomes" id="UP001168642">
    <property type="component" value="Unassembled WGS sequence"/>
</dbReference>
<keyword evidence="1" id="KW-0732">Signal</keyword>
<organism evidence="2 3">
    <name type="scientific">Wenyingzhuangia gilva</name>
    <dbReference type="NCBI Taxonomy" id="3057677"/>
    <lineage>
        <taxon>Bacteria</taxon>
        <taxon>Pseudomonadati</taxon>
        <taxon>Bacteroidota</taxon>
        <taxon>Flavobacteriia</taxon>
        <taxon>Flavobacteriales</taxon>
        <taxon>Flavobacteriaceae</taxon>
        <taxon>Wenyingzhuangia</taxon>
    </lineage>
</organism>
<dbReference type="InterPro" id="IPR032588">
    <property type="entry name" value="Lipase_GDSL_lke"/>
</dbReference>
<evidence type="ECO:0000313" key="3">
    <source>
        <dbReference type="Proteomes" id="UP001168642"/>
    </source>
</evidence>
<dbReference type="SUPFAM" id="SSF52266">
    <property type="entry name" value="SGNH hydrolase"/>
    <property type="match status" value="1"/>
</dbReference>
<gene>
    <name evidence="2" type="ORF">QVZ41_00180</name>
</gene>
<dbReference type="InterPro" id="IPR036514">
    <property type="entry name" value="SGNH_hydro_sf"/>
</dbReference>
<comment type="caution">
    <text evidence="2">The sequence shown here is derived from an EMBL/GenBank/DDBJ whole genome shotgun (WGS) entry which is preliminary data.</text>
</comment>
<name>A0ABT8VMR8_9FLAO</name>
<dbReference type="RefSeq" id="WP_302882538.1">
    <property type="nucleotide sequence ID" value="NZ_JAUMIT010000001.1"/>
</dbReference>
<dbReference type="CDD" id="cd00229">
    <property type="entry name" value="SGNH_hydrolase"/>
    <property type="match status" value="1"/>
</dbReference>
<reference evidence="2" key="1">
    <citation type="submission" date="2023-07" db="EMBL/GenBank/DDBJ databases">
        <title>Wenyingzhuangia sp. chi5 genome sequencing and assembly.</title>
        <authorList>
            <person name="Park S."/>
        </authorList>
    </citation>
    <scope>NUCLEOTIDE SEQUENCE</scope>
    <source>
        <strain evidence="2">Chi5</strain>
    </source>
</reference>
<keyword evidence="3" id="KW-1185">Reference proteome</keyword>
<dbReference type="GO" id="GO:0016787">
    <property type="term" value="F:hydrolase activity"/>
    <property type="evidence" value="ECO:0007669"/>
    <property type="project" value="UniProtKB-KW"/>
</dbReference>
<dbReference type="EMBL" id="JAUMIT010000001">
    <property type="protein sequence ID" value="MDO3693265.1"/>
    <property type="molecule type" value="Genomic_DNA"/>
</dbReference>
<feature type="chain" id="PRO_5047374389" evidence="1">
    <location>
        <begin position="22"/>
        <end position="226"/>
    </location>
</feature>
<dbReference type="Pfam" id="PF16255">
    <property type="entry name" value="Lipase_GDSL_lke"/>
    <property type="match status" value="1"/>
</dbReference>
<proteinExistence type="predicted"/>